<evidence type="ECO:0000313" key="2">
    <source>
        <dbReference type="EMBL" id="AJP48116.1"/>
    </source>
</evidence>
<feature type="compositionally biased region" description="Low complexity" evidence="1">
    <location>
        <begin position="221"/>
        <end position="235"/>
    </location>
</feature>
<feature type="region of interest" description="Disordered" evidence="1">
    <location>
        <begin position="38"/>
        <end position="62"/>
    </location>
</feature>
<feature type="region of interest" description="Disordered" evidence="1">
    <location>
        <begin position="155"/>
        <end position="255"/>
    </location>
</feature>
<dbReference type="KEGG" id="rbu:PG1C_05875"/>
<dbReference type="Proteomes" id="UP000061603">
    <property type="component" value="Chromosome"/>
</dbReference>
<reference evidence="2 3" key="1">
    <citation type="journal article" date="2015" name="Genome Announc.">
        <title>Complete Genome Sequence of a Novel Bacterium within the Family Rhodocyclaceae That Degrades Polycyclic Aromatic Hydrocarbons.</title>
        <authorList>
            <person name="Singleton D.R."/>
            <person name="Dickey A.N."/>
            <person name="Scholl E.H."/>
            <person name="Wright F.A."/>
            <person name="Aitken M.D."/>
        </authorList>
    </citation>
    <scope>NUCLEOTIDE SEQUENCE [LARGE SCALE GENOMIC DNA]</scope>
    <source>
        <strain evidence="3">PG1-Ca6</strain>
    </source>
</reference>
<organism evidence="2 3">
    <name type="scientific">Rugosibacter aromaticivorans</name>
    <dbReference type="NCBI Taxonomy" id="1565605"/>
    <lineage>
        <taxon>Bacteria</taxon>
        <taxon>Pseudomonadati</taxon>
        <taxon>Pseudomonadota</taxon>
        <taxon>Betaproteobacteria</taxon>
        <taxon>Nitrosomonadales</taxon>
        <taxon>Sterolibacteriaceae</taxon>
        <taxon>Rugosibacter</taxon>
    </lineage>
</organism>
<dbReference type="EMBL" id="CP010554">
    <property type="protein sequence ID" value="AJP48116.1"/>
    <property type="molecule type" value="Genomic_DNA"/>
</dbReference>
<dbReference type="RefSeq" id="WP_202636481.1">
    <property type="nucleotide sequence ID" value="NZ_CP010554.1"/>
</dbReference>
<evidence type="ECO:0000256" key="1">
    <source>
        <dbReference type="SAM" id="MobiDB-lite"/>
    </source>
</evidence>
<dbReference type="HOGENOM" id="CLU_1089393_0_0_4"/>
<dbReference type="STRING" id="1565605.PG1C_05875"/>
<dbReference type="AlphaFoldDB" id="A0A0C5JL93"/>
<proteinExistence type="predicted"/>
<keyword evidence="3" id="KW-1185">Reference proteome</keyword>
<feature type="compositionally biased region" description="Low complexity" evidence="1">
    <location>
        <begin position="199"/>
        <end position="213"/>
    </location>
</feature>
<protein>
    <submittedName>
        <fullName evidence="2">Uncharacterized protein</fullName>
    </submittedName>
</protein>
<accession>A0A0C5JL93</accession>
<name>A0A0C5JL93_9PROT</name>
<feature type="compositionally biased region" description="Basic residues" evidence="1">
    <location>
        <begin position="237"/>
        <end position="249"/>
    </location>
</feature>
<sequence length="255" mass="27125">MMNEQSIPEQPVELTENAVEKLAESVVESPVEIPVKRSVRKPVEKSVAPPIEASMEEASLETSIEMPIEKLADSPLSEASAAEPAPFAPVLSIPDPVPVAPIAPVARAIQPAEFKPAVPPMPDPRRRLRELLAIPDRDRTDALWDELIELEIQLAPGNRVQSPNADANVGRYQKPSRFADTGRRPASSPNVGRHHRPNGAHGAHGAHGSATNSGTGGPGVPGAVAPHGAGGADVPRPAKRFFKKPRRGPRSPDKV</sequence>
<dbReference type="PATRIC" id="fig|1565605.3.peg.1235"/>
<evidence type="ECO:0000313" key="3">
    <source>
        <dbReference type="Proteomes" id="UP000061603"/>
    </source>
</evidence>
<gene>
    <name evidence="2" type="ORF">PG1C_05875</name>
</gene>